<organism evidence="2 3">
    <name type="scientific">Segatella sinensis</name>
    <dbReference type="NCBI Taxonomy" id="3085167"/>
    <lineage>
        <taxon>Bacteria</taxon>
        <taxon>Pseudomonadati</taxon>
        <taxon>Bacteroidota</taxon>
        <taxon>Bacteroidia</taxon>
        <taxon>Bacteroidales</taxon>
        <taxon>Prevotellaceae</taxon>
        <taxon>Segatella</taxon>
    </lineage>
</organism>
<dbReference type="RefSeq" id="WP_349226803.1">
    <property type="nucleotide sequence ID" value="NZ_JBBNFG020000005.1"/>
</dbReference>
<protein>
    <submittedName>
        <fullName evidence="2">AAA family ATPase</fullName>
    </submittedName>
</protein>
<accession>A0ABV1G1Z2</accession>
<reference evidence="2 3" key="1">
    <citation type="submission" date="2024-04" db="EMBL/GenBank/DDBJ databases">
        <title>Human intestinal bacterial collection.</title>
        <authorList>
            <person name="Pauvert C."/>
            <person name="Hitch T.C.A."/>
            <person name="Clavel T."/>
        </authorList>
    </citation>
    <scope>NUCLEOTIDE SEQUENCE [LARGE SCALE GENOMIC DNA]</scope>
    <source>
        <strain evidence="2 3">CLA-AA-H174</strain>
    </source>
</reference>
<dbReference type="Gene3D" id="3.40.50.300">
    <property type="entry name" value="P-loop containing nucleotide triphosphate hydrolases"/>
    <property type="match status" value="2"/>
</dbReference>
<dbReference type="SUPFAM" id="SSF52540">
    <property type="entry name" value="P-loop containing nucleoside triphosphate hydrolases"/>
    <property type="match status" value="1"/>
</dbReference>
<keyword evidence="3" id="KW-1185">Reference proteome</keyword>
<dbReference type="Pfam" id="PF13304">
    <property type="entry name" value="AAA_21"/>
    <property type="match status" value="1"/>
</dbReference>
<dbReference type="EMBL" id="JBBNGE010000081">
    <property type="protein sequence ID" value="MEQ2509435.1"/>
    <property type="molecule type" value="Genomic_DNA"/>
</dbReference>
<feature type="domain" description="ATPase AAA-type core" evidence="1">
    <location>
        <begin position="25"/>
        <end position="323"/>
    </location>
</feature>
<dbReference type="Proteomes" id="UP001465717">
    <property type="component" value="Unassembled WGS sequence"/>
</dbReference>
<comment type="caution">
    <text evidence="2">The sequence shown here is derived from an EMBL/GenBank/DDBJ whole genome shotgun (WGS) entry which is preliminary data.</text>
</comment>
<name>A0ABV1G1Z2_9BACT</name>
<gene>
    <name evidence="2" type="ORF">AAAT87_14405</name>
</gene>
<dbReference type="InterPro" id="IPR003959">
    <property type="entry name" value="ATPase_AAA_core"/>
</dbReference>
<evidence type="ECO:0000259" key="1">
    <source>
        <dbReference type="Pfam" id="PF13304"/>
    </source>
</evidence>
<evidence type="ECO:0000313" key="2">
    <source>
        <dbReference type="EMBL" id="MEQ2509435.1"/>
    </source>
</evidence>
<proteinExistence type="predicted"/>
<dbReference type="InterPro" id="IPR027417">
    <property type="entry name" value="P-loop_NTPase"/>
</dbReference>
<dbReference type="PANTHER" id="PTHR43581:SF4">
    <property type="entry name" value="ATP_GTP PHOSPHATASE"/>
    <property type="match status" value="1"/>
</dbReference>
<sequence>MNITSITFNNFRCFGEYHLQFKPTVNLLFGVNGCGKTSILRGLKIAMSSFFSGFSDSNTRFIGISNDDFMSEVHDGVESLERQVIISYDFAEFQNMILSRTGKKNRTAISGIKPLRDYTHSLYHDLSTEDDGSIALPLFAAFSTEDIHSSRKLDRSIFCKYYQPRSFGYYECLQGDGFFDYWMHRLLILQEGQKSLNEIEVVQCAIGEALGDSGCNIIRNVSIRPLQKTVYFHFVDGREIDSRNLSDGYKRLVNIVTDLSVRCYILNGKKYGMECCHETRGVVLIDEVDLHLHPELQSVVLQSLHRTFPKIQFIVSSHAPMVLSSVETNDDNEVVHLQYQNGNYTAEPIVTYGMDASTILETYMGKRSRVAEVEEKLKHLFALIDEEKFAEAKSELGSMREKYSDTIPELSRAESMLLFLED</sequence>
<dbReference type="PANTHER" id="PTHR43581">
    <property type="entry name" value="ATP/GTP PHOSPHATASE"/>
    <property type="match status" value="1"/>
</dbReference>
<evidence type="ECO:0000313" key="3">
    <source>
        <dbReference type="Proteomes" id="UP001465717"/>
    </source>
</evidence>
<dbReference type="InterPro" id="IPR051396">
    <property type="entry name" value="Bact_Antivir_Def_Nuclease"/>
</dbReference>